<dbReference type="KEGG" id="nhu:H0264_24320"/>
<protein>
    <submittedName>
        <fullName evidence="1">Helix-turn-helix transcriptional regulator</fullName>
    </submittedName>
</protein>
<dbReference type="Gene3D" id="1.10.260.40">
    <property type="entry name" value="lambda repressor-like DNA-binding domains"/>
    <property type="match status" value="1"/>
</dbReference>
<evidence type="ECO:0000313" key="1">
    <source>
        <dbReference type="EMBL" id="QLY28481.1"/>
    </source>
</evidence>
<gene>
    <name evidence="1" type="ORF">H0264_24320</name>
</gene>
<keyword evidence="2" id="KW-1185">Reference proteome</keyword>
<dbReference type="GO" id="GO:0003677">
    <property type="term" value="F:DNA binding"/>
    <property type="evidence" value="ECO:0007669"/>
    <property type="project" value="InterPro"/>
</dbReference>
<dbReference type="RefSeq" id="WP_181579687.1">
    <property type="nucleotide sequence ID" value="NZ_CP059399.1"/>
</dbReference>
<organism evidence="1 2">
    <name type="scientific">Nocardia huaxiensis</name>
    <dbReference type="NCBI Taxonomy" id="2755382"/>
    <lineage>
        <taxon>Bacteria</taxon>
        <taxon>Bacillati</taxon>
        <taxon>Actinomycetota</taxon>
        <taxon>Actinomycetes</taxon>
        <taxon>Mycobacteriales</taxon>
        <taxon>Nocardiaceae</taxon>
        <taxon>Nocardia</taxon>
    </lineage>
</organism>
<accession>A0A7D6V692</accession>
<dbReference type="EMBL" id="CP059399">
    <property type="protein sequence ID" value="QLY28481.1"/>
    <property type="molecule type" value="Genomic_DNA"/>
</dbReference>
<name>A0A7D6V692_9NOCA</name>
<dbReference type="AlphaFoldDB" id="A0A7D6V692"/>
<dbReference type="Proteomes" id="UP000515512">
    <property type="component" value="Chromosome"/>
</dbReference>
<dbReference type="CDD" id="cd00093">
    <property type="entry name" value="HTH_XRE"/>
    <property type="match status" value="1"/>
</dbReference>
<dbReference type="SUPFAM" id="SSF47413">
    <property type="entry name" value="lambda repressor-like DNA-binding domains"/>
    <property type="match status" value="1"/>
</dbReference>
<sequence length="253" mass="27865">MSQRLRSAMLRAQLDSEMLAAAVGVDVKTVNRWLAGRVPHRRTRLAVAQTLGESENVIWPQVRPDLSAGAPATAEVLGAYGHRADVPSELWISLLLGTTEQIDVVGYAYPFVFELLPNTAAIVAEKCRNGARARLAFADPDCPHVIERDALEQMNGTLPGRIRNALSMIGPLSTAPGCSAGLHTVHLYNSIFRFDDQMIVTPYLVRARGYQHPTLHLRQLSPHGIFASFADQVEQIWETVTPYPPGELHEQKA</sequence>
<proteinExistence type="predicted"/>
<evidence type="ECO:0000313" key="2">
    <source>
        <dbReference type="Proteomes" id="UP000515512"/>
    </source>
</evidence>
<dbReference type="InterPro" id="IPR001387">
    <property type="entry name" value="Cro/C1-type_HTH"/>
</dbReference>
<dbReference type="InterPro" id="IPR010982">
    <property type="entry name" value="Lambda_DNA-bd_dom_sf"/>
</dbReference>
<reference evidence="1 2" key="1">
    <citation type="submission" date="2020-07" db="EMBL/GenBank/DDBJ databases">
        <authorList>
            <person name="Zhuang K."/>
            <person name="Ran Y."/>
        </authorList>
    </citation>
    <scope>NUCLEOTIDE SEQUENCE [LARGE SCALE GENOMIC DNA]</scope>
    <source>
        <strain evidence="1 2">WCH-YHL-001</strain>
    </source>
</reference>